<protein>
    <submittedName>
        <fullName evidence="1">Uncharacterized protein</fullName>
    </submittedName>
</protein>
<dbReference type="Proteomes" id="UP000317650">
    <property type="component" value="Chromosome 7"/>
</dbReference>
<organism evidence="1 2">
    <name type="scientific">Musa balbisiana</name>
    <name type="common">Banana</name>
    <dbReference type="NCBI Taxonomy" id="52838"/>
    <lineage>
        <taxon>Eukaryota</taxon>
        <taxon>Viridiplantae</taxon>
        <taxon>Streptophyta</taxon>
        <taxon>Embryophyta</taxon>
        <taxon>Tracheophyta</taxon>
        <taxon>Spermatophyta</taxon>
        <taxon>Magnoliopsida</taxon>
        <taxon>Liliopsida</taxon>
        <taxon>Zingiberales</taxon>
        <taxon>Musaceae</taxon>
        <taxon>Musa</taxon>
    </lineage>
</organism>
<keyword evidence="2" id="KW-1185">Reference proteome</keyword>
<gene>
    <name evidence="1" type="ORF">C4D60_Mb07t23000</name>
</gene>
<evidence type="ECO:0000313" key="1">
    <source>
        <dbReference type="EMBL" id="THU61411.1"/>
    </source>
</evidence>
<proteinExistence type="predicted"/>
<dbReference type="AlphaFoldDB" id="A0A4S8JHL4"/>
<dbReference type="EMBL" id="PYDT01000005">
    <property type="protein sequence ID" value="THU61411.1"/>
    <property type="molecule type" value="Genomic_DNA"/>
</dbReference>
<evidence type="ECO:0000313" key="2">
    <source>
        <dbReference type="Proteomes" id="UP000317650"/>
    </source>
</evidence>
<reference evidence="1 2" key="1">
    <citation type="journal article" date="2019" name="Nat. Plants">
        <title>Genome sequencing of Musa balbisiana reveals subgenome evolution and function divergence in polyploid bananas.</title>
        <authorList>
            <person name="Yao X."/>
        </authorList>
    </citation>
    <scope>NUCLEOTIDE SEQUENCE [LARGE SCALE GENOMIC DNA]</scope>
    <source>
        <strain evidence="2">cv. DH-PKW</strain>
        <tissue evidence="1">Leaves</tissue>
    </source>
</reference>
<comment type="caution">
    <text evidence="1">The sequence shown here is derived from an EMBL/GenBank/DDBJ whole genome shotgun (WGS) entry which is preliminary data.</text>
</comment>
<sequence>MLIPLIRVELAEVYDHELSQSETELLPTIKPPRTGCGSVQQKLPHARAVPIGLLKSWEIMASSEQLTLGSSLECLDHACKTSYNYSQEFMLTLQTHNT</sequence>
<accession>A0A4S8JHL4</accession>
<name>A0A4S8JHL4_MUSBA</name>